<dbReference type="AlphaFoldDB" id="A0A518BNS3"/>
<dbReference type="Proteomes" id="UP000316921">
    <property type="component" value="Chromosome"/>
</dbReference>
<dbReference type="InterPro" id="IPR051168">
    <property type="entry name" value="AASS"/>
</dbReference>
<accession>A0A518BNS3</accession>
<keyword evidence="1 4" id="KW-0560">Oxidoreductase</keyword>
<dbReference type="Gene3D" id="3.30.360.10">
    <property type="entry name" value="Dihydrodipicolinate Reductase, domain 2"/>
    <property type="match status" value="1"/>
</dbReference>
<reference evidence="4 5" key="1">
    <citation type="submission" date="2019-02" db="EMBL/GenBank/DDBJ databases">
        <title>Deep-cultivation of Planctomycetes and their phenomic and genomic characterization uncovers novel biology.</title>
        <authorList>
            <person name="Wiegand S."/>
            <person name="Jogler M."/>
            <person name="Boedeker C."/>
            <person name="Pinto D."/>
            <person name="Vollmers J."/>
            <person name="Rivas-Marin E."/>
            <person name="Kohn T."/>
            <person name="Peeters S.H."/>
            <person name="Heuer A."/>
            <person name="Rast P."/>
            <person name="Oberbeckmann S."/>
            <person name="Bunk B."/>
            <person name="Jeske O."/>
            <person name="Meyerdierks A."/>
            <person name="Storesund J.E."/>
            <person name="Kallscheuer N."/>
            <person name="Luecker S."/>
            <person name="Lage O.M."/>
            <person name="Pohl T."/>
            <person name="Merkel B.J."/>
            <person name="Hornburger P."/>
            <person name="Mueller R.-W."/>
            <person name="Bruemmer F."/>
            <person name="Labrenz M."/>
            <person name="Spormann A.M."/>
            <person name="Op den Camp H."/>
            <person name="Overmann J."/>
            <person name="Amann R."/>
            <person name="Jetten M.S.M."/>
            <person name="Mascher T."/>
            <person name="Medema M.H."/>
            <person name="Devos D.P."/>
            <person name="Kaster A.-K."/>
            <person name="Ovreas L."/>
            <person name="Rohde M."/>
            <person name="Galperin M.Y."/>
            <person name="Jogler C."/>
        </authorList>
    </citation>
    <scope>NUCLEOTIDE SEQUENCE [LARGE SCALE GENOMIC DNA]</scope>
    <source>
        <strain evidence="4 5">Pla133</strain>
    </source>
</reference>
<keyword evidence="5" id="KW-1185">Reference proteome</keyword>
<evidence type="ECO:0000256" key="1">
    <source>
        <dbReference type="ARBA" id="ARBA00023002"/>
    </source>
</evidence>
<dbReference type="PANTHER" id="PTHR11133:SF22">
    <property type="entry name" value="ALPHA-AMINOADIPIC SEMIALDEHYDE SYNTHASE, MITOCHONDRIAL"/>
    <property type="match status" value="1"/>
</dbReference>
<dbReference type="PANTHER" id="PTHR11133">
    <property type="entry name" value="SACCHAROPINE DEHYDROGENASE"/>
    <property type="match status" value="1"/>
</dbReference>
<sequence>MTHYLVLGAGMQGTAAVYDLALRGQATALTWIDSSSERLEAGLRRIAELVKFQGLRGQVIDANDRRAMQPLFTEADVCLNALPYRFAPSLTLLALEGRCHYLDLGGNTAVVQEQLELHRGHPNAKHLCVLPDCGLMPGMGNLFVALAVAELGDCSEVAVRCGGLPQDPKPPLDYMLVFSVAGLLNEYFGRAQVLREGRVVEVPTFTELEQLEFDRIGAVEAFVTSGGLSTTPWTFEGRIDRLDYKTVRYPGHHGKFKLLLELGLLDEDPVQFAGANQVVPRALLSGLLQKRLHFHGDRDLVVLRCSAKAKEGGRTLEIEVYDAFDEHTGFTAMERTTAWSATACAVAVATGEVAPGPRPLEQAMDPHSYLRALRLRGFEIQVTDSNDRSED</sequence>
<evidence type="ECO:0000259" key="3">
    <source>
        <dbReference type="Pfam" id="PF16653"/>
    </source>
</evidence>
<organism evidence="4 5">
    <name type="scientific">Engelhardtia mirabilis</name>
    <dbReference type="NCBI Taxonomy" id="2528011"/>
    <lineage>
        <taxon>Bacteria</taxon>
        <taxon>Pseudomonadati</taxon>
        <taxon>Planctomycetota</taxon>
        <taxon>Planctomycetia</taxon>
        <taxon>Planctomycetia incertae sedis</taxon>
        <taxon>Engelhardtia</taxon>
    </lineage>
</organism>
<feature type="domain" description="Saccharopine dehydrogenase-like C-terminal" evidence="3">
    <location>
        <begin position="134"/>
        <end position="375"/>
    </location>
</feature>
<name>A0A518BNS3_9BACT</name>
<dbReference type="Pfam" id="PF03435">
    <property type="entry name" value="Sacchrp_dh_NADP"/>
    <property type="match status" value="1"/>
</dbReference>
<dbReference type="EC" id="1.4.1.18" evidence="4"/>
<dbReference type="GO" id="GO:0050303">
    <property type="term" value="F:lysine 6-dehydrogenase activity"/>
    <property type="evidence" value="ECO:0007669"/>
    <property type="project" value="UniProtKB-EC"/>
</dbReference>
<dbReference type="InterPro" id="IPR032095">
    <property type="entry name" value="Sacchrp_dh-like_C"/>
</dbReference>
<evidence type="ECO:0000259" key="2">
    <source>
        <dbReference type="Pfam" id="PF03435"/>
    </source>
</evidence>
<evidence type="ECO:0000313" key="4">
    <source>
        <dbReference type="EMBL" id="QDU68596.1"/>
    </source>
</evidence>
<protein>
    <submittedName>
        <fullName evidence="4">Lysine 6-dehydrogenase</fullName>
        <ecNumber evidence="4">1.4.1.18</ecNumber>
    </submittedName>
</protein>
<dbReference type="SUPFAM" id="SSF55347">
    <property type="entry name" value="Glyceraldehyde-3-phosphate dehydrogenase-like, C-terminal domain"/>
    <property type="match status" value="1"/>
</dbReference>
<dbReference type="RefSeq" id="WP_145067737.1">
    <property type="nucleotide sequence ID" value="NZ_CP036287.1"/>
</dbReference>
<dbReference type="SUPFAM" id="SSF51735">
    <property type="entry name" value="NAD(P)-binding Rossmann-fold domains"/>
    <property type="match status" value="1"/>
</dbReference>
<dbReference type="KEGG" id="pbap:Pla133_36950"/>
<dbReference type="EMBL" id="CP036287">
    <property type="protein sequence ID" value="QDU68596.1"/>
    <property type="molecule type" value="Genomic_DNA"/>
</dbReference>
<gene>
    <name evidence="4" type="primary">lysDH_2</name>
    <name evidence="4" type="ORF">Pla133_36950</name>
</gene>
<dbReference type="InterPro" id="IPR005097">
    <property type="entry name" value="Sacchrp_dh_NADP-bd"/>
</dbReference>
<dbReference type="InterPro" id="IPR036291">
    <property type="entry name" value="NAD(P)-bd_dom_sf"/>
</dbReference>
<feature type="domain" description="Saccharopine dehydrogenase NADP binding" evidence="2">
    <location>
        <begin position="5"/>
        <end position="125"/>
    </location>
</feature>
<proteinExistence type="predicted"/>
<dbReference type="Pfam" id="PF16653">
    <property type="entry name" value="Sacchrp_dh_C"/>
    <property type="match status" value="1"/>
</dbReference>
<evidence type="ECO:0000313" key="5">
    <source>
        <dbReference type="Proteomes" id="UP000316921"/>
    </source>
</evidence>
<dbReference type="Gene3D" id="3.40.50.720">
    <property type="entry name" value="NAD(P)-binding Rossmann-like Domain"/>
    <property type="match status" value="1"/>
</dbReference>